<feature type="active site" description="Proton acceptor" evidence="9">
    <location>
        <position position="36"/>
    </location>
</feature>
<name>A0A9J8ADZ8_CYPCA</name>
<organism evidence="12 13">
    <name type="scientific">Cyprinus carpio carpio</name>
    <dbReference type="NCBI Taxonomy" id="630221"/>
    <lineage>
        <taxon>Eukaryota</taxon>
        <taxon>Metazoa</taxon>
        <taxon>Chordata</taxon>
        <taxon>Craniata</taxon>
        <taxon>Vertebrata</taxon>
        <taxon>Euteleostomi</taxon>
        <taxon>Actinopterygii</taxon>
        <taxon>Neopterygii</taxon>
        <taxon>Teleostei</taxon>
        <taxon>Ostariophysi</taxon>
        <taxon>Cypriniformes</taxon>
        <taxon>Cyprinidae</taxon>
        <taxon>Cyprininae</taxon>
        <taxon>Cyprinus</taxon>
    </lineage>
</organism>
<comment type="subcellular location">
    <subcellularLocation>
        <location evidence="9">Cytoplasm</location>
    </subcellularLocation>
</comment>
<dbReference type="GO" id="GO:0005737">
    <property type="term" value="C:cytoplasm"/>
    <property type="evidence" value="ECO:0007669"/>
    <property type="project" value="UniProtKB-SubCell"/>
</dbReference>
<reference evidence="12" key="1">
    <citation type="submission" date="2025-08" db="UniProtKB">
        <authorList>
            <consortium name="Ensembl"/>
        </authorList>
    </citation>
    <scope>IDENTIFICATION</scope>
</reference>
<evidence type="ECO:0000313" key="12">
    <source>
        <dbReference type="Ensembl" id="ENSCCRP00000142323.1"/>
    </source>
</evidence>
<dbReference type="FunFam" id="3.90.170.10:FF:000001">
    <property type="entry name" value="Adenylosuccinate synthetase"/>
    <property type="match status" value="1"/>
</dbReference>
<feature type="binding site" evidence="9">
    <location>
        <begin position="35"/>
        <end position="41"/>
    </location>
    <ligand>
        <name>GTP</name>
        <dbReference type="ChEBI" id="CHEBI:37565"/>
    </ligand>
</feature>
<evidence type="ECO:0000313" key="13">
    <source>
        <dbReference type="Proteomes" id="UP001108240"/>
    </source>
</evidence>
<keyword evidence="5 9" id="KW-0658">Purine biosynthesis</keyword>
<dbReference type="NCBIfam" id="NF002223">
    <property type="entry name" value="PRK01117.1"/>
    <property type="match status" value="1"/>
</dbReference>
<evidence type="ECO:0000256" key="8">
    <source>
        <dbReference type="ARBA" id="ARBA00050432"/>
    </source>
</evidence>
<evidence type="ECO:0000256" key="1">
    <source>
        <dbReference type="ARBA" id="ARBA00011738"/>
    </source>
</evidence>
<feature type="binding site" evidence="9">
    <location>
        <position position="330"/>
    </location>
    <ligand>
        <name>IMP</name>
        <dbReference type="ChEBI" id="CHEBI:58053"/>
    </ligand>
</feature>
<dbReference type="OMA" id="FHHAKPI"/>
<dbReference type="NCBIfam" id="TIGR00184">
    <property type="entry name" value="purA"/>
    <property type="match status" value="1"/>
</dbReference>
<comment type="pathway">
    <text evidence="9 11">Purine metabolism; AMP biosynthesis via de novo pathway; AMP from IMP: step 1/2.</text>
</comment>
<dbReference type="PANTHER" id="PTHR11846">
    <property type="entry name" value="ADENYLOSUCCINATE SYNTHETASE"/>
    <property type="match status" value="1"/>
</dbReference>
<feature type="binding site" evidence="9">
    <location>
        <position position="158"/>
    </location>
    <ligand>
        <name>IMP</name>
        <dbReference type="ChEBI" id="CHEBI:58053"/>
    </ligand>
</feature>
<dbReference type="EC" id="6.3.4.4" evidence="9 11"/>
<keyword evidence="4 9" id="KW-0547">Nucleotide-binding</keyword>
<evidence type="ECO:0000256" key="10">
    <source>
        <dbReference type="PROSITE-ProRule" id="PRU10134"/>
    </source>
</evidence>
<dbReference type="GO" id="GO:0005525">
    <property type="term" value="F:GTP binding"/>
    <property type="evidence" value="ECO:0007669"/>
    <property type="project" value="UniProtKB-UniRule"/>
</dbReference>
<dbReference type="CDD" id="cd03108">
    <property type="entry name" value="AdSS"/>
    <property type="match status" value="1"/>
</dbReference>
<dbReference type="InterPro" id="IPR033128">
    <property type="entry name" value="Adenylosuccin_syn_Lys_AS"/>
</dbReference>
<keyword evidence="3 9" id="KW-0479">Metal-binding</keyword>
<evidence type="ECO:0000256" key="9">
    <source>
        <dbReference type="HAMAP-Rule" id="MF_03125"/>
    </source>
</evidence>
<feature type="binding site" evidence="9">
    <location>
        <begin position="61"/>
        <end position="64"/>
    </location>
    <ligand>
        <name>IMP</name>
        <dbReference type="ChEBI" id="CHEBI:58053"/>
    </ligand>
</feature>
<dbReference type="HAMAP" id="MF_00011">
    <property type="entry name" value="Adenylosucc_synth"/>
    <property type="match status" value="1"/>
</dbReference>
<feature type="binding site" evidence="9">
    <location>
        <begin position="466"/>
        <end position="468"/>
    </location>
    <ligand>
        <name>GTP</name>
        <dbReference type="ChEBI" id="CHEBI:37565"/>
    </ligand>
</feature>
<dbReference type="PROSITE" id="PS01266">
    <property type="entry name" value="ADENYLOSUCCIN_SYN_1"/>
    <property type="match status" value="1"/>
</dbReference>
<dbReference type="GeneTree" id="ENSGT00390000015553"/>
<dbReference type="GO" id="GO:0004019">
    <property type="term" value="F:adenylosuccinate synthase activity"/>
    <property type="evidence" value="ECO:0007669"/>
    <property type="project" value="UniProtKB-UniRule"/>
</dbReference>
<keyword evidence="2 9" id="KW-0436">Ligase</keyword>
<comment type="function">
    <text evidence="11">Plays an important role in the de novo pathway of purine nucleotide biosynthesis.</text>
</comment>
<feature type="binding site" evidence="9">
    <location>
        <position position="172"/>
    </location>
    <ligand>
        <name>IMP</name>
        <dbReference type="ChEBI" id="CHEBI:58053"/>
        <note>ligand shared between dimeric partners</note>
    </ligand>
</feature>
<feature type="binding site" evidence="9">
    <location>
        <position position="36"/>
    </location>
    <ligand>
        <name>Mg(2+)</name>
        <dbReference type="ChEBI" id="CHEBI:18420"/>
    </ligand>
</feature>
<dbReference type="PROSITE" id="PS00513">
    <property type="entry name" value="ADENYLOSUCCIN_SYN_2"/>
    <property type="match status" value="1"/>
</dbReference>
<keyword evidence="9" id="KW-0963">Cytoplasm</keyword>
<protein>
    <recommendedName>
        <fullName evidence="9 11">Adenylosuccinate synthetase</fullName>
        <shortName evidence="9">AMPSase</shortName>
        <shortName evidence="9">AdSS</shortName>
        <ecNumber evidence="9 11">6.3.4.4</ecNumber>
    </recommendedName>
    <alternativeName>
        <fullName evidence="9">IMP--aspartate ligase</fullName>
    </alternativeName>
</protein>
<dbReference type="InterPro" id="IPR042109">
    <property type="entry name" value="Adenylosuccinate_synth_dom1"/>
</dbReference>
<dbReference type="InterPro" id="IPR018220">
    <property type="entry name" value="Adenylosuccin_syn_GTP-bd"/>
</dbReference>
<feature type="active site" description="Proton donor" evidence="9">
    <location>
        <position position="64"/>
    </location>
</feature>
<evidence type="ECO:0000256" key="4">
    <source>
        <dbReference type="ARBA" id="ARBA00022741"/>
    </source>
</evidence>
<dbReference type="Proteomes" id="UP001108240">
    <property type="component" value="Unplaced"/>
</dbReference>
<dbReference type="InterPro" id="IPR042111">
    <property type="entry name" value="Adenylosuccinate_synth_dom3"/>
</dbReference>
<dbReference type="PANTHER" id="PTHR11846:SF13">
    <property type="entry name" value="ADENYLOSUCCINATE SYNTHETASE ISOZYME 2"/>
    <property type="match status" value="1"/>
</dbReference>
<evidence type="ECO:0000256" key="2">
    <source>
        <dbReference type="ARBA" id="ARBA00022598"/>
    </source>
</evidence>
<reference evidence="12" key="2">
    <citation type="submission" date="2025-09" db="UniProtKB">
        <authorList>
            <consortium name="Ensembl"/>
        </authorList>
    </citation>
    <scope>IDENTIFICATION</scope>
</reference>
<dbReference type="Gene3D" id="1.10.300.10">
    <property type="entry name" value="Adenylosuccinate Synthetase, subunit A, domain 2"/>
    <property type="match status" value="1"/>
</dbReference>
<sequence length="478" mass="52603">MSDSGNAQSQDGGSSRVTCPSVGNKVTVVLGAQWGDEGKGKVVDLLAQDADMVCRCQGGNNAGHTVVVDSVEYDFHLLPSGIINPKVTAFIGNGVVIHLPGLFEEAEKNMRKGKGVEGWENRLIISDRAHIVFDFHQAVDGVQEQERQQQAGKNLGTTKKGIGPVYSAKAARSGLRICDLLADFQEFSERFKHLASQYKSMYPSLEIDMDGELEKLKTYVDRLKPMVRDGVFFMYKALHGSSKKILVEGANAALLDIDFGTYPFVTSSNCTVGGVCTGLGMPPQNVGEVYGVVKAYTTRVGIGAFPTEQNNEIGELLQTRGKEVGVTTGRKRRCGWLDLVLIKYAHMINGFTALALTKLDILDVLPEIKVGVAYKVDGEIIQHFPGKQHFSHITQVDVIKSSVVQYHTCFPANQEVLHKVEVQYETLPGWKTDTSAVRTFEELPENAQKYIFYIEDHLGVPVKWIGVGKSRESMIQLF</sequence>
<comment type="subunit">
    <text evidence="1 9">Homodimer.</text>
</comment>
<dbReference type="FunFam" id="1.10.300.10:FF:000002">
    <property type="entry name" value="Adenylosuccinate synthetase, chloroplastic"/>
    <property type="match status" value="1"/>
</dbReference>
<dbReference type="InterPro" id="IPR027417">
    <property type="entry name" value="P-loop_NTPase"/>
</dbReference>
<feature type="binding site" evidence="9">
    <location>
        <begin position="63"/>
        <end position="65"/>
    </location>
    <ligand>
        <name>GTP</name>
        <dbReference type="ChEBI" id="CHEBI:37565"/>
    </ligand>
</feature>
<feature type="binding site" evidence="9">
    <location>
        <begin position="358"/>
        <end position="360"/>
    </location>
    <ligand>
        <name>GTP</name>
        <dbReference type="ChEBI" id="CHEBI:37565"/>
    </ligand>
</feature>
<feature type="binding site" evidence="9">
    <location>
        <begin position="326"/>
        <end position="332"/>
    </location>
    <ligand>
        <name>substrate</name>
    </ligand>
</feature>
<evidence type="ECO:0000256" key="5">
    <source>
        <dbReference type="ARBA" id="ARBA00022755"/>
    </source>
</evidence>
<feature type="active site" evidence="10">
    <location>
        <position position="169"/>
    </location>
</feature>
<dbReference type="InterPro" id="IPR001114">
    <property type="entry name" value="Adenylosuccinate_synthetase"/>
</dbReference>
<feature type="binding site" evidence="9">
    <location>
        <begin position="36"/>
        <end position="39"/>
    </location>
    <ligand>
        <name>IMP</name>
        <dbReference type="ChEBI" id="CHEBI:58053"/>
    </ligand>
</feature>
<evidence type="ECO:0000256" key="3">
    <source>
        <dbReference type="ARBA" id="ARBA00022723"/>
    </source>
</evidence>
<feature type="binding site" evidence="9">
    <location>
        <position position="63"/>
    </location>
    <ligand>
        <name>Mg(2+)</name>
        <dbReference type="ChEBI" id="CHEBI:18420"/>
    </ligand>
</feature>
<comment type="similarity">
    <text evidence="9 11">Belongs to the adenylosuccinate synthetase family.</text>
</comment>
<feature type="binding site" evidence="9">
    <location>
        <position position="332"/>
    </location>
    <ligand>
        <name>GTP</name>
        <dbReference type="ChEBI" id="CHEBI:37565"/>
    </ligand>
</feature>
<dbReference type="InterPro" id="IPR042110">
    <property type="entry name" value="Adenylosuccinate_synth_dom2"/>
</dbReference>
<dbReference type="GO" id="GO:0046040">
    <property type="term" value="P:IMP metabolic process"/>
    <property type="evidence" value="ECO:0007669"/>
    <property type="project" value="TreeGrafter"/>
</dbReference>
<evidence type="ECO:0000256" key="11">
    <source>
        <dbReference type="RuleBase" id="RU000520"/>
    </source>
</evidence>
<dbReference type="GO" id="GO:0000287">
    <property type="term" value="F:magnesium ion binding"/>
    <property type="evidence" value="ECO:0007669"/>
    <property type="project" value="UniProtKB-UniRule"/>
</dbReference>
<comment type="cofactor">
    <cofactor evidence="9">
        <name>Mg(2+)</name>
        <dbReference type="ChEBI" id="CHEBI:18420"/>
    </cofactor>
    <text evidence="9">Binds 1 Mg(2+) ion per subunit.</text>
</comment>
<dbReference type="GO" id="GO:0044208">
    <property type="term" value="P:'de novo' AMP biosynthetic process"/>
    <property type="evidence" value="ECO:0007669"/>
    <property type="project" value="UniProtKB-UniRule"/>
</dbReference>
<keyword evidence="6 9" id="KW-0460">Magnesium</keyword>
<dbReference type="Pfam" id="PF00709">
    <property type="entry name" value="Adenylsucc_synt"/>
    <property type="match status" value="2"/>
</dbReference>
<proteinExistence type="inferred from homology"/>
<accession>A0A9J8ADZ8</accession>
<feature type="binding site" evidence="9">
    <location>
        <position position="251"/>
    </location>
    <ligand>
        <name>IMP</name>
        <dbReference type="ChEBI" id="CHEBI:58053"/>
    </ligand>
</feature>
<evidence type="ECO:0000256" key="6">
    <source>
        <dbReference type="ARBA" id="ARBA00022842"/>
    </source>
</evidence>
<dbReference type="SUPFAM" id="SSF52540">
    <property type="entry name" value="P-loop containing nucleoside triphosphate hydrolases"/>
    <property type="match status" value="1"/>
</dbReference>
<dbReference type="Ensembl" id="ENSCCRT00000187371.1">
    <property type="protein sequence ID" value="ENSCCRP00000142323.1"/>
    <property type="gene ID" value="ENSCCRG00000032068.2"/>
</dbReference>
<dbReference type="AlphaFoldDB" id="A0A9J8ADZ8"/>
<keyword evidence="13" id="KW-1185">Reference proteome</keyword>
<feature type="binding site" evidence="9">
    <location>
        <position position="266"/>
    </location>
    <ligand>
        <name>IMP</name>
        <dbReference type="ChEBI" id="CHEBI:58053"/>
    </ligand>
</feature>
<evidence type="ECO:0000256" key="7">
    <source>
        <dbReference type="ARBA" id="ARBA00023134"/>
    </source>
</evidence>
<keyword evidence="7 9" id="KW-0342">GTP-binding</keyword>
<comment type="function">
    <text evidence="9">Plays an important role in the de novo pathway and in the salvage pathway of purine nucleotide biosynthesis. Catalyzes the first commited step in the biosynthesis of AMP from IMP.</text>
</comment>
<dbReference type="SMART" id="SM00788">
    <property type="entry name" value="Adenylsucc_synt"/>
    <property type="match status" value="1"/>
</dbReference>
<dbReference type="Gene3D" id="3.40.440.10">
    <property type="entry name" value="Adenylosuccinate Synthetase, subunit A, domain 1"/>
    <property type="match status" value="1"/>
</dbReference>
<comment type="catalytic activity">
    <reaction evidence="8 9 11">
        <text>IMP + L-aspartate + GTP = N(6)-(1,2-dicarboxyethyl)-AMP + GDP + phosphate + 2 H(+)</text>
        <dbReference type="Rhea" id="RHEA:15753"/>
        <dbReference type="ChEBI" id="CHEBI:15378"/>
        <dbReference type="ChEBI" id="CHEBI:29991"/>
        <dbReference type="ChEBI" id="CHEBI:37565"/>
        <dbReference type="ChEBI" id="CHEBI:43474"/>
        <dbReference type="ChEBI" id="CHEBI:57567"/>
        <dbReference type="ChEBI" id="CHEBI:58053"/>
        <dbReference type="ChEBI" id="CHEBI:58189"/>
        <dbReference type="EC" id="6.3.4.4"/>
    </reaction>
</comment>
<dbReference type="Gene3D" id="3.90.170.10">
    <property type="entry name" value="Adenylosuccinate Synthetase, subunit A, domain 3"/>
    <property type="match status" value="1"/>
</dbReference>